<keyword evidence="3" id="KW-0238">DNA-binding</keyword>
<dbReference type="InterPro" id="IPR036390">
    <property type="entry name" value="WH_DNA-bd_sf"/>
</dbReference>
<comment type="caution">
    <text evidence="3">The sequence shown here is derived from an EMBL/GenBank/DDBJ whole genome shotgun (WGS) entry which is preliminary data.</text>
</comment>
<dbReference type="Gene3D" id="1.10.10.10">
    <property type="entry name" value="Winged helix-like DNA-binding domain superfamily/Winged helix DNA-binding domain"/>
    <property type="match status" value="1"/>
</dbReference>
<reference evidence="4" key="1">
    <citation type="submission" date="2017-08" db="EMBL/GenBank/DDBJ databases">
        <title>A dynamic microbial community with high functional redundancy inhabits the cold, oxic subseafloor aquifer.</title>
        <authorList>
            <person name="Tully B.J."/>
            <person name="Wheat C.G."/>
            <person name="Glazer B.T."/>
            <person name="Huber J.A."/>
        </authorList>
    </citation>
    <scope>NUCLEOTIDE SEQUENCE [LARGE SCALE GENOMIC DNA]</scope>
</reference>
<dbReference type="Pfam" id="PF08279">
    <property type="entry name" value="HTH_11"/>
    <property type="match status" value="1"/>
</dbReference>
<dbReference type="InterPro" id="IPR051534">
    <property type="entry name" value="CBASS_pafABC_assoc_protein"/>
</dbReference>
<dbReference type="InterPro" id="IPR036388">
    <property type="entry name" value="WH-like_DNA-bd_sf"/>
</dbReference>
<sequence length="235" mass="26589">MRKSERLLQLLVLLRGRRRASTANELANRLQVSERTIYRDIQSLLLSGVDIVGEAGVGYCLQPGSGIPPLMFNEKELEALVLGIRLVKGWADDELCAAASTAQDKIRAVLPPQTQQAHEHKLTKYLVPDYNRQAHVKFSEVIRSSIDSTTILEIEYSDEKNNASTRTIKPLGLMFWGAKWTLVGWCQLRDDYRVFRLDRIADAKLTEKSFNTSPSCSFEHYVQQFGPGISTGFWD</sequence>
<evidence type="ECO:0000259" key="1">
    <source>
        <dbReference type="Pfam" id="PF08279"/>
    </source>
</evidence>
<proteinExistence type="predicted"/>
<feature type="domain" description="WYL" evidence="2">
    <location>
        <begin position="140"/>
        <end position="204"/>
    </location>
</feature>
<accession>A0A2A4WZR7</accession>
<evidence type="ECO:0000313" key="4">
    <source>
        <dbReference type="Proteomes" id="UP000218767"/>
    </source>
</evidence>
<dbReference type="EMBL" id="NVUL01000072">
    <property type="protein sequence ID" value="PCI75561.1"/>
    <property type="molecule type" value="Genomic_DNA"/>
</dbReference>
<protein>
    <submittedName>
        <fullName evidence="3">DNA-binding transcriptional regulator</fullName>
    </submittedName>
</protein>
<feature type="domain" description="Helix-turn-helix type 11" evidence="1">
    <location>
        <begin position="6"/>
        <end position="59"/>
    </location>
</feature>
<dbReference type="InterPro" id="IPR013196">
    <property type="entry name" value="HTH_11"/>
</dbReference>
<dbReference type="SUPFAM" id="SSF46785">
    <property type="entry name" value="Winged helix' DNA-binding domain"/>
    <property type="match status" value="1"/>
</dbReference>
<dbReference type="InterPro" id="IPR026881">
    <property type="entry name" value="WYL_dom"/>
</dbReference>
<dbReference type="GO" id="GO:0003677">
    <property type="term" value="F:DNA binding"/>
    <property type="evidence" value="ECO:0007669"/>
    <property type="project" value="UniProtKB-KW"/>
</dbReference>
<dbReference type="PROSITE" id="PS52050">
    <property type="entry name" value="WYL"/>
    <property type="match status" value="1"/>
</dbReference>
<evidence type="ECO:0000313" key="3">
    <source>
        <dbReference type="EMBL" id="PCI75561.1"/>
    </source>
</evidence>
<dbReference type="AlphaFoldDB" id="A0A2A4WZR7"/>
<gene>
    <name evidence="3" type="ORF">COB20_12620</name>
</gene>
<evidence type="ECO:0000259" key="2">
    <source>
        <dbReference type="Pfam" id="PF13280"/>
    </source>
</evidence>
<dbReference type="Proteomes" id="UP000218767">
    <property type="component" value="Unassembled WGS sequence"/>
</dbReference>
<dbReference type="PANTHER" id="PTHR34580">
    <property type="match status" value="1"/>
</dbReference>
<organism evidence="3 4">
    <name type="scientific">SAR86 cluster bacterium</name>
    <dbReference type="NCBI Taxonomy" id="2030880"/>
    <lineage>
        <taxon>Bacteria</taxon>
        <taxon>Pseudomonadati</taxon>
        <taxon>Pseudomonadota</taxon>
        <taxon>Gammaproteobacteria</taxon>
        <taxon>SAR86 cluster</taxon>
    </lineage>
</organism>
<dbReference type="Pfam" id="PF13280">
    <property type="entry name" value="WYL"/>
    <property type="match status" value="1"/>
</dbReference>
<name>A0A2A4WZR7_9GAMM</name>
<dbReference type="PANTHER" id="PTHR34580:SF3">
    <property type="entry name" value="PROTEIN PAFB"/>
    <property type="match status" value="1"/>
</dbReference>